<gene>
    <name evidence="6" type="ORF">CWATWH0003_0677</name>
</gene>
<keyword evidence="2" id="KW-0813">Transport</keyword>
<evidence type="ECO:0000259" key="5">
    <source>
        <dbReference type="PROSITE" id="PS50893"/>
    </source>
</evidence>
<dbReference type="InterPro" id="IPR027417">
    <property type="entry name" value="P-loop_NTPase"/>
</dbReference>
<dbReference type="GO" id="GO:0016887">
    <property type="term" value="F:ATP hydrolysis activity"/>
    <property type="evidence" value="ECO:0007669"/>
    <property type="project" value="InterPro"/>
</dbReference>
<dbReference type="PANTHER" id="PTHR42734">
    <property type="entry name" value="METAL TRANSPORT SYSTEM ATP-BINDING PROTEIN TM_0124-RELATED"/>
    <property type="match status" value="1"/>
</dbReference>
<dbReference type="Pfam" id="PF00005">
    <property type="entry name" value="ABC_tran"/>
    <property type="match status" value="1"/>
</dbReference>
<dbReference type="SMART" id="SM00382">
    <property type="entry name" value="AAA"/>
    <property type="match status" value="1"/>
</dbReference>
<dbReference type="SUPFAM" id="SSF52540">
    <property type="entry name" value="P-loop containing nucleoside triphosphate hydrolases"/>
    <property type="match status" value="1"/>
</dbReference>
<proteinExistence type="inferred from homology"/>
<keyword evidence="4 6" id="KW-0067">ATP-binding</keyword>
<dbReference type="InterPro" id="IPR017871">
    <property type="entry name" value="ABC_transporter-like_CS"/>
</dbReference>
<dbReference type="GeneID" id="88764577"/>
<dbReference type="PATRIC" id="fig|423471.3.peg.617"/>
<dbReference type="RefSeq" id="WP_007309267.1">
    <property type="nucleotide sequence ID" value="NZ_AESD01000117.1"/>
</dbReference>
<comment type="similarity">
    <text evidence="1">Belongs to the ABC transporter superfamily.</text>
</comment>
<dbReference type="Gene3D" id="3.40.50.300">
    <property type="entry name" value="P-loop containing nucleotide triphosphate hydrolases"/>
    <property type="match status" value="1"/>
</dbReference>
<sequence length="239" mass="26544">MLLVQNLSVSYRSFTALNNVSCTFDPGQLVGIFGPNGGGKSTLVKAMLGLIKSATGTALLKGKPLTQQLSQVAYVPQRSQIDWDYPITVWNVAMMGCTLQTGLFRRPSRQSRELVKAALQRVGMYENRDHSLSNLSGGQQQRVFLARALAQEAELLILDEPFNGVDQKTESIMFDIFRELKAQSKILFVISHDLSETLDNYDQLLLLNKRVIAQGARHEVMTKDNLLAAYDAPVWSIAP</sequence>
<keyword evidence="3" id="KW-0547">Nucleotide-binding</keyword>
<dbReference type="PROSITE" id="PS50893">
    <property type="entry name" value="ABC_TRANSPORTER_2"/>
    <property type="match status" value="1"/>
</dbReference>
<feature type="domain" description="ABC transporter" evidence="5">
    <location>
        <begin position="2"/>
        <end position="234"/>
    </location>
</feature>
<dbReference type="AlphaFoldDB" id="G5IZI6"/>
<accession>G5IZI6</accession>
<evidence type="ECO:0000256" key="2">
    <source>
        <dbReference type="ARBA" id="ARBA00022448"/>
    </source>
</evidence>
<dbReference type="InterPro" id="IPR003593">
    <property type="entry name" value="AAA+_ATPase"/>
</dbReference>
<dbReference type="Proteomes" id="UP000003477">
    <property type="component" value="Unassembled WGS sequence"/>
</dbReference>
<evidence type="ECO:0000256" key="4">
    <source>
        <dbReference type="ARBA" id="ARBA00022840"/>
    </source>
</evidence>
<dbReference type="GO" id="GO:0005524">
    <property type="term" value="F:ATP binding"/>
    <property type="evidence" value="ECO:0007669"/>
    <property type="project" value="UniProtKB-KW"/>
</dbReference>
<dbReference type="CDD" id="cd03235">
    <property type="entry name" value="ABC_Metallic_Cations"/>
    <property type="match status" value="1"/>
</dbReference>
<evidence type="ECO:0000313" key="6">
    <source>
        <dbReference type="EMBL" id="EHJ14629.1"/>
    </source>
</evidence>
<comment type="caution">
    <text evidence="6">The sequence shown here is derived from an EMBL/GenBank/DDBJ whole genome shotgun (WGS) entry which is preliminary data.</text>
</comment>
<protein>
    <submittedName>
        <fullName evidence="6">ATP-binding protein of ABC transporter</fullName>
    </submittedName>
</protein>
<organism evidence="6 7">
    <name type="scientific">Crocosphaera watsonii WH 0003</name>
    <dbReference type="NCBI Taxonomy" id="423471"/>
    <lineage>
        <taxon>Bacteria</taxon>
        <taxon>Bacillati</taxon>
        <taxon>Cyanobacteriota</taxon>
        <taxon>Cyanophyceae</taxon>
        <taxon>Oscillatoriophycideae</taxon>
        <taxon>Chroococcales</taxon>
        <taxon>Aphanothecaceae</taxon>
        <taxon>Crocosphaera</taxon>
    </lineage>
</organism>
<reference evidence="6 7" key="1">
    <citation type="journal article" date="2011" name="Front. Microbiol.">
        <title>Two Strains of Crocosphaera watsonii with Highly Conserved Genomes are Distinguished by Strain-Specific Features.</title>
        <authorList>
            <person name="Bench S.R."/>
            <person name="Ilikchyan I.N."/>
            <person name="Tripp H.J."/>
            <person name="Zehr J.P."/>
        </authorList>
    </citation>
    <scope>NUCLEOTIDE SEQUENCE [LARGE SCALE GENOMIC DNA]</scope>
    <source>
        <strain evidence="6 7">WH 0003</strain>
    </source>
</reference>
<name>G5IZI6_CROWT</name>
<dbReference type="PANTHER" id="PTHR42734:SF5">
    <property type="entry name" value="IRON TRANSPORT SYSTEM ATP-BINDING PROTEIN HI_0361-RELATED"/>
    <property type="match status" value="1"/>
</dbReference>
<dbReference type="EMBL" id="AESD01000117">
    <property type="protein sequence ID" value="EHJ14629.1"/>
    <property type="molecule type" value="Genomic_DNA"/>
</dbReference>
<evidence type="ECO:0000256" key="1">
    <source>
        <dbReference type="ARBA" id="ARBA00005417"/>
    </source>
</evidence>
<dbReference type="InterPro" id="IPR050153">
    <property type="entry name" value="Metal_Ion_Import_ABC"/>
</dbReference>
<dbReference type="InterPro" id="IPR003439">
    <property type="entry name" value="ABC_transporter-like_ATP-bd"/>
</dbReference>
<evidence type="ECO:0000256" key="3">
    <source>
        <dbReference type="ARBA" id="ARBA00022741"/>
    </source>
</evidence>
<dbReference type="PROSITE" id="PS00211">
    <property type="entry name" value="ABC_TRANSPORTER_1"/>
    <property type="match status" value="1"/>
</dbReference>
<evidence type="ECO:0000313" key="7">
    <source>
        <dbReference type="Proteomes" id="UP000003477"/>
    </source>
</evidence>